<dbReference type="AlphaFoldDB" id="A0A2U1CFD4"/>
<dbReference type="RefSeq" id="WP_165366533.1">
    <property type="nucleotide sequence ID" value="NZ_CP011524.1"/>
</dbReference>
<evidence type="ECO:0000313" key="2">
    <source>
        <dbReference type="Proteomes" id="UP000245778"/>
    </source>
</evidence>
<dbReference type="Proteomes" id="UP000245778">
    <property type="component" value="Unassembled WGS sequence"/>
</dbReference>
<proteinExistence type="predicted"/>
<comment type="caution">
    <text evidence="1">The sequence shown here is derived from an EMBL/GenBank/DDBJ whole genome shotgun (WGS) entry which is preliminary data.</text>
</comment>
<sequence length="45" mass="4714">MKNENNEALALLFGALLVVGAALWSAAAIIAPAAIIKLCWLFLMG</sequence>
<accession>A0A2U1CFD4</accession>
<name>A0A2U1CFD4_9FIRM</name>
<reference evidence="1 2" key="1">
    <citation type="submission" date="2018-04" db="EMBL/GenBank/DDBJ databases">
        <title>Genomic Encyclopedia of Type Strains, Phase IV (KMG-IV): sequencing the most valuable type-strain genomes for metagenomic binning, comparative biology and taxonomic classification.</title>
        <authorList>
            <person name="Goeker M."/>
        </authorList>
    </citation>
    <scope>NUCLEOTIDE SEQUENCE [LARGE SCALE GENOMIC DNA]</scope>
    <source>
        <strain evidence="1 2">DSM 26588</strain>
    </source>
</reference>
<dbReference type="EMBL" id="QEKK01000001">
    <property type="protein sequence ID" value="PVY59615.1"/>
    <property type="molecule type" value="Genomic_DNA"/>
</dbReference>
<protein>
    <submittedName>
        <fullName evidence="1">Uncharacterized protein</fullName>
    </submittedName>
</protein>
<dbReference type="GeneID" id="93230747"/>
<evidence type="ECO:0000313" key="1">
    <source>
        <dbReference type="EMBL" id="PVY59615.1"/>
    </source>
</evidence>
<organism evidence="1 2">
    <name type="scientific">Intestinimonas butyriciproducens</name>
    <dbReference type="NCBI Taxonomy" id="1297617"/>
    <lineage>
        <taxon>Bacteria</taxon>
        <taxon>Bacillati</taxon>
        <taxon>Bacillota</taxon>
        <taxon>Clostridia</taxon>
        <taxon>Eubacteriales</taxon>
        <taxon>Intestinimonas</taxon>
    </lineage>
</organism>
<gene>
    <name evidence="1" type="ORF">C7373_101129</name>
</gene>